<comment type="caution">
    <text evidence="1">The sequence shown here is derived from an EMBL/GenBank/DDBJ whole genome shotgun (WGS) entry which is preliminary data.</text>
</comment>
<evidence type="ECO:0000313" key="2">
    <source>
        <dbReference type="Proteomes" id="UP001054945"/>
    </source>
</evidence>
<accession>A0AAV4SJN6</accession>
<gene>
    <name evidence="1" type="ORF">CEXT_475881</name>
</gene>
<protein>
    <submittedName>
        <fullName evidence="1">Uncharacterized protein</fullName>
    </submittedName>
</protein>
<organism evidence="1 2">
    <name type="scientific">Caerostris extrusa</name>
    <name type="common">Bark spider</name>
    <name type="synonym">Caerostris bankana</name>
    <dbReference type="NCBI Taxonomy" id="172846"/>
    <lineage>
        <taxon>Eukaryota</taxon>
        <taxon>Metazoa</taxon>
        <taxon>Ecdysozoa</taxon>
        <taxon>Arthropoda</taxon>
        <taxon>Chelicerata</taxon>
        <taxon>Arachnida</taxon>
        <taxon>Araneae</taxon>
        <taxon>Araneomorphae</taxon>
        <taxon>Entelegynae</taxon>
        <taxon>Araneoidea</taxon>
        <taxon>Araneidae</taxon>
        <taxon>Caerostris</taxon>
    </lineage>
</organism>
<keyword evidence="2" id="KW-1185">Reference proteome</keyword>
<name>A0AAV4SJN6_CAEEX</name>
<proteinExistence type="predicted"/>
<sequence length="78" mass="9327">MLQQFFLVVERRFAVGSRLFLMKSHEYGCYVHLFKRDKILWTLHCLTEHSSFRPSSRAMPLLKIIFPDIDIAKKMILQ</sequence>
<dbReference type="AlphaFoldDB" id="A0AAV4SJN6"/>
<dbReference type="Proteomes" id="UP001054945">
    <property type="component" value="Unassembled WGS sequence"/>
</dbReference>
<dbReference type="EMBL" id="BPLR01009791">
    <property type="protein sequence ID" value="GIY34643.1"/>
    <property type="molecule type" value="Genomic_DNA"/>
</dbReference>
<evidence type="ECO:0000313" key="1">
    <source>
        <dbReference type="EMBL" id="GIY34643.1"/>
    </source>
</evidence>
<reference evidence="1 2" key="1">
    <citation type="submission" date="2021-06" db="EMBL/GenBank/DDBJ databases">
        <title>Caerostris extrusa draft genome.</title>
        <authorList>
            <person name="Kono N."/>
            <person name="Arakawa K."/>
        </authorList>
    </citation>
    <scope>NUCLEOTIDE SEQUENCE [LARGE SCALE GENOMIC DNA]</scope>
</reference>